<keyword evidence="1" id="KW-0175">Coiled coil</keyword>
<dbReference type="OrthoDB" id="3432474at2"/>
<feature type="coiled-coil region" evidence="1">
    <location>
        <begin position="83"/>
        <end position="110"/>
    </location>
</feature>
<feature type="compositionally biased region" description="Low complexity" evidence="2">
    <location>
        <begin position="27"/>
        <end position="45"/>
    </location>
</feature>
<name>A0A0C2JIE8_9ACTN</name>
<evidence type="ECO:0000256" key="1">
    <source>
        <dbReference type="SAM" id="Coils"/>
    </source>
</evidence>
<protein>
    <recommendedName>
        <fullName evidence="6">Cell division protein FtsL</fullName>
    </recommendedName>
</protein>
<keyword evidence="3" id="KW-0472">Membrane</keyword>
<accession>A0A0C2JIE8</accession>
<dbReference type="AlphaFoldDB" id="A0A0C2JIE8"/>
<evidence type="ECO:0000313" key="4">
    <source>
        <dbReference type="EMBL" id="KIH98655.1"/>
    </source>
</evidence>
<evidence type="ECO:0008006" key="6">
    <source>
        <dbReference type="Google" id="ProtNLM"/>
    </source>
</evidence>
<gene>
    <name evidence="4" type="ORF">LP52_11925</name>
</gene>
<keyword evidence="5" id="KW-1185">Reference proteome</keyword>
<organism evidence="4 5">
    <name type="scientific">Streptomonospora alba</name>
    <dbReference type="NCBI Taxonomy" id="183763"/>
    <lineage>
        <taxon>Bacteria</taxon>
        <taxon>Bacillati</taxon>
        <taxon>Actinomycetota</taxon>
        <taxon>Actinomycetes</taxon>
        <taxon>Streptosporangiales</taxon>
        <taxon>Nocardiopsidaceae</taxon>
        <taxon>Streptomonospora</taxon>
    </lineage>
</organism>
<keyword evidence="3" id="KW-1133">Transmembrane helix</keyword>
<comment type="caution">
    <text evidence="4">The sequence shown here is derived from an EMBL/GenBank/DDBJ whole genome shotgun (WGS) entry which is preliminary data.</text>
</comment>
<feature type="region of interest" description="Disordered" evidence="2">
    <location>
        <begin position="135"/>
        <end position="161"/>
    </location>
</feature>
<dbReference type="Proteomes" id="UP000031675">
    <property type="component" value="Unassembled WGS sequence"/>
</dbReference>
<sequence length="161" mass="17095">MSSATEESARRTRAATKAPPARRPAPRRTAPAPARRRSTAAAPRPAVRAPRMPFVLLVLGLLGGALISLLALRTVLVADSFTISELQTSNEKLAHEEEALREEVVHLESSERIADEAEEMGMEPGQAPLFLDLDERRVTGDEGGAPSGLPGTGAQPEAGSR</sequence>
<dbReference type="RefSeq" id="WP_040273287.1">
    <property type="nucleotide sequence ID" value="NZ_JROO01000021.1"/>
</dbReference>
<dbReference type="STRING" id="183763.LP52_11925"/>
<feature type="transmembrane region" description="Helical" evidence="3">
    <location>
        <begin position="54"/>
        <end position="76"/>
    </location>
</feature>
<keyword evidence="3" id="KW-0812">Transmembrane</keyword>
<reference evidence="5" key="1">
    <citation type="journal article" date="2015" name="Chem. Biol.">
        <title>Structure, bioactivity, and resistance mechanism of streptomonomicin, an unusual lasso Peptide from an understudied halophilic actinomycete.</title>
        <authorList>
            <person name="Metelev M."/>
            <person name="Tietz J.I."/>
            <person name="Melby J.O."/>
            <person name="Blair P.M."/>
            <person name="Zhu L."/>
            <person name="Livnat I."/>
            <person name="Severinov K."/>
            <person name="Mitchell D.A."/>
        </authorList>
    </citation>
    <scope>NUCLEOTIDE SEQUENCE [LARGE SCALE GENOMIC DNA]</scope>
    <source>
        <strain evidence="5">YIM 90003</strain>
    </source>
</reference>
<proteinExistence type="predicted"/>
<evidence type="ECO:0000256" key="3">
    <source>
        <dbReference type="SAM" id="Phobius"/>
    </source>
</evidence>
<evidence type="ECO:0000313" key="5">
    <source>
        <dbReference type="Proteomes" id="UP000031675"/>
    </source>
</evidence>
<dbReference type="EMBL" id="JROO01000021">
    <property type="protein sequence ID" value="KIH98655.1"/>
    <property type="molecule type" value="Genomic_DNA"/>
</dbReference>
<feature type="region of interest" description="Disordered" evidence="2">
    <location>
        <begin position="1"/>
        <end position="45"/>
    </location>
</feature>
<evidence type="ECO:0000256" key="2">
    <source>
        <dbReference type="SAM" id="MobiDB-lite"/>
    </source>
</evidence>